<evidence type="ECO:0000313" key="2">
    <source>
        <dbReference type="Proteomes" id="UP000254259"/>
    </source>
</evidence>
<sequence>MTSVPAASAVWAIPKKLPGPARDLHAGKRCRLPVGTLPGCHRTACRVAISGADPCARAAQPMQEIPI</sequence>
<evidence type="ECO:0000313" key="1">
    <source>
        <dbReference type="EMBL" id="SPD64435.1"/>
    </source>
</evidence>
<protein>
    <submittedName>
        <fullName evidence="1">Uncharacterized protein</fullName>
    </submittedName>
</protein>
<dbReference type="Proteomes" id="UP000254259">
    <property type="component" value="Chromosome CBM2636"/>
</dbReference>
<accession>A0A375F3T3</accession>
<reference evidence="1 2" key="1">
    <citation type="submission" date="2018-01" db="EMBL/GenBank/DDBJ databases">
        <authorList>
            <person name="Clerissi C."/>
        </authorList>
    </citation>
    <scope>NUCLEOTIDE SEQUENCE [LARGE SCALE GENOMIC DNA]</scope>
    <source>
        <strain evidence="1">Cupriavidus taiwanensis SWF 66322</strain>
    </source>
</reference>
<organism evidence="1 2">
    <name type="scientific">Cupriavidus taiwanensis</name>
    <dbReference type="NCBI Taxonomy" id="164546"/>
    <lineage>
        <taxon>Bacteria</taxon>
        <taxon>Pseudomonadati</taxon>
        <taxon>Pseudomonadota</taxon>
        <taxon>Betaproteobacteria</taxon>
        <taxon>Burkholderiales</taxon>
        <taxon>Burkholderiaceae</taxon>
        <taxon>Cupriavidus</taxon>
    </lineage>
</organism>
<dbReference type="EMBL" id="LT984813">
    <property type="protein sequence ID" value="SPD64435.1"/>
    <property type="molecule type" value="Genomic_DNA"/>
</dbReference>
<name>A0A375F3T3_9BURK</name>
<dbReference type="AlphaFoldDB" id="A0A375F3T3"/>
<proteinExistence type="predicted"/>
<gene>
    <name evidence="1" type="ORF">CBM2636_11451</name>
</gene>